<feature type="chain" id="PRO_5017589402" evidence="1">
    <location>
        <begin position="27"/>
        <end position="252"/>
    </location>
</feature>
<dbReference type="RefSeq" id="WP_115926778.1">
    <property type="nucleotide sequence ID" value="NZ_QNVV01000002.1"/>
</dbReference>
<keyword evidence="1" id="KW-0732">Signal</keyword>
<evidence type="ECO:0000313" key="3">
    <source>
        <dbReference type="Proteomes" id="UP000256257"/>
    </source>
</evidence>
<name>A0A3D9B7B3_9FLAO</name>
<gene>
    <name evidence="2" type="ORF">DRF67_03740</name>
</gene>
<proteinExistence type="predicted"/>
<evidence type="ECO:0000256" key="1">
    <source>
        <dbReference type="SAM" id="SignalP"/>
    </source>
</evidence>
<protein>
    <submittedName>
        <fullName evidence="2">Uncharacterized protein</fullName>
    </submittedName>
</protein>
<dbReference type="OrthoDB" id="1275288at2"/>
<dbReference type="AlphaFoldDB" id="A0A3D9B7B3"/>
<dbReference type="EMBL" id="QNVV01000002">
    <property type="protein sequence ID" value="REC49590.1"/>
    <property type="molecule type" value="Genomic_DNA"/>
</dbReference>
<evidence type="ECO:0000313" key="2">
    <source>
        <dbReference type="EMBL" id="REC49590.1"/>
    </source>
</evidence>
<dbReference type="Proteomes" id="UP000256257">
    <property type="component" value="Unassembled WGS sequence"/>
</dbReference>
<feature type="signal peptide" evidence="1">
    <location>
        <begin position="1"/>
        <end position="26"/>
    </location>
</feature>
<reference evidence="2 3" key="1">
    <citation type="submission" date="2018-06" db="EMBL/GenBank/DDBJ databases">
        <title>Novel Chryseobacterium species.</title>
        <authorList>
            <person name="Newman J."/>
            <person name="Hugo C."/>
            <person name="Oosthuizen L."/>
            <person name="Charimba G."/>
        </authorList>
    </citation>
    <scope>NUCLEOTIDE SEQUENCE [LARGE SCALE GENOMIC DNA]</scope>
    <source>
        <strain evidence="2 3">7_F195</strain>
    </source>
</reference>
<sequence>MKNYFYSKLGLACTIFAFAIGSNTQAQMKANQTIANASINNSTAFLDASSSGTWNASTTLGKGMLFPRTDLTKLVLTNNGGYLAGNNPNRFDGIIVYNTTTGTTPGTGSGIGNQSVTPGFYYFSNPGTPNSVATGQWIAVGASPKVTIGTAETITNTIVNVSPGVDKQVYAIKGTFTASGTSTTVSIPSPTGMTSLYGITIYKTSGTGNKVVYSRDLYSYNVGTNNNAVTGSPSMSVVYPADNYDYVLEYIK</sequence>
<organism evidence="2 3">
    <name type="scientific">Chryseobacterium pennipullorum</name>
    <dbReference type="NCBI Taxonomy" id="2258963"/>
    <lineage>
        <taxon>Bacteria</taxon>
        <taxon>Pseudomonadati</taxon>
        <taxon>Bacteroidota</taxon>
        <taxon>Flavobacteriia</taxon>
        <taxon>Flavobacteriales</taxon>
        <taxon>Weeksellaceae</taxon>
        <taxon>Chryseobacterium group</taxon>
        <taxon>Chryseobacterium</taxon>
    </lineage>
</organism>
<keyword evidence="3" id="KW-1185">Reference proteome</keyword>
<comment type="caution">
    <text evidence="2">The sequence shown here is derived from an EMBL/GenBank/DDBJ whole genome shotgun (WGS) entry which is preliminary data.</text>
</comment>
<accession>A0A3D9B7B3</accession>